<evidence type="ECO:0000256" key="1">
    <source>
        <dbReference type="SAM" id="MobiDB-lite"/>
    </source>
</evidence>
<gene>
    <name evidence="2" type="ORF">IFM89_005062</name>
</gene>
<dbReference type="OrthoDB" id="1929591at2759"/>
<evidence type="ECO:0000313" key="3">
    <source>
        <dbReference type="Proteomes" id="UP000631114"/>
    </source>
</evidence>
<feature type="region of interest" description="Disordered" evidence="1">
    <location>
        <begin position="126"/>
        <end position="170"/>
    </location>
</feature>
<feature type="region of interest" description="Disordered" evidence="1">
    <location>
        <begin position="15"/>
        <end position="44"/>
    </location>
</feature>
<dbReference type="PANTHER" id="PTHR33156:SF69">
    <property type="match status" value="1"/>
</dbReference>
<name>A0A835HNR2_9MAGN</name>
<feature type="compositionally biased region" description="Basic and acidic residues" evidence="1">
    <location>
        <begin position="131"/>
        <end position="146"/>
    </location>
</feature>
<accession>A0A835HNR2</accession>
<sequence>MAFRSGSFSRSLLNNARSSLRSSQSQSHPRLRPPPIPTPLRQQQHRRFSISRTFGELGCAQSLMPLHSVVAAARLTSHLTVNARSCCELSQVQYKKETLEKLQNDVESYSKATRVVGVEAVLTTESLGESHVNKDHNALGSEKEHEEGEDSQSKQEVSGAKTALENAGFS</sequence>
<comment type="caution">
    <text evidence="2">The sequence shown here is derived from an EMBL/GenBank/DDBJ whole genome shotgun (WGS) entry which is preliminary data.</text>
</comment>
<reference evidence="2 3" key="1">
    <citation type="submission" date="2020-10" db="EMBL/GenBank/DDBJ databases">
        <title>The Coptis chinensis genome and diversification of protoberbering-type alkaloids.</title>
        <authorList>
            <person name="Wang B."/>
            <person name="Shu S."/>
            <person name="Song C."/>
            <person name="Liu Y."/>
        </authorList>
    </citation>
    <scope>NUCLEOTIDE SEQUENCE [LARGE SCALE GENOMIC DNA]</scope>
    <source>
        <strain evidence="2">HL-2020</strain>
        <tissue evidence="2">Leaf</tissue>
    </source>
</reference>
<evidence type="ECO:0000313" key="2">
    <source>
        <dbReference type="EMBL" id="KAF9600238.1"/>
    </source>
</evidence>
<dbReference type="InterPro" id="IPR043459">
    <property type="entry name" value="NFD6/NOXY2-like"/>
</dbReference>
<keyword evidence="3" id="KW-1185">Reference proteome</keyword>
<dbReference type="Proteomes" id="UP000631114">
    <property type="component" value="Unassembled WGS sequence"/>
</dbReference>
<organism evidence="2 3">
    <name type="scientific">Coptis chinensis</name>
    <dbReference type="NCBI Taxonomy" id="261450"/>
    <lineage>
        <taxon>Eukaryota</taxon>
        <taxon>Viridiplantae</taxon>
        <taxon>Streptophyta</taxon>
        <taxon>Embryophyta</taxon>
        <taxon>Tracheophyta</taxon>
        <taxon>Spermatophyta</taxon>
        <taxon>Magnoliopsida</taxon>
        <taxon>Ranunculales</taxon>
        <taxon>Ranunculaceae</taxon>
        <taxon>Coptidoideae</taxon>
        <taxon>Coptis</taxon>
    </lineage>
</organism>
<dbReference type="EMBL" id="JADFTS010000006">
    <property type="protein sequence ID" value="KAF9600238.1"/>
    <property type="molecule type" value="Genomic_DNA"/>
</dbReference>
<proteinExistence type="predicted"/>
<dbReference type="AlphaFoldDB" id="A0A835HNR2"/>
<protein>
    <submittedName>
        <fullName evidence="2">Uncharacterized protein</fullName>
    </submittedName>
</protein>
<feature type="compositionally biased region" description="Low complexity" evidence="1">
    <location>
        <begin position="15"/>
        <end position="28"/>
    </location>
</feature>
<dbReference type="PANTHER" id="PTHR33156">
    <property type="entry name" value="OS02G0230000 PROTEIN"/>
    <property type="match status" value="1"/>
</dbReference>